<keyword evidence="13" id="KW-1208">Phospholipid metabolism</keyword>
<dbReference type="InterPro" id="IPR004533">
    <property type="entry name" value="CDP-diaglyc--ser_O-PTrfase"/>
</dbReference>
<dbReference type="GO" id="GO:0003882">
    <property type="term" value="F:CDP-diacylglycerol-serine O-phosphatidyltransferase activity"/>
    <property type="evidence" value="ECO:0007669"/>
    <property type="project" value="UniProtKB-EC"/>
</dbReference>
<keyword evidence="11 16" id="KW-0472">Membrane</keyword>
<keyword evidence="8 16" id="KW-0812">Transmembrane</keyword>
<dbReference type="Gene3D" id="1.20.120.1760">
    <property type="match status" value="1"/>
</dbReference>
<organism evidence="17 18">
    <name type="scientific">Fusobacterium ulcerans</name>
    <dbReference type="NCBI Taxonomy" id="861"/>
    <lineage>
        <taxon>Bacteria</taxon>
        <taxon>Fusobacteriati</taxon>
        <taxon>Fusobacteriota</taxon>
        <taxon>Fusobacteriia</taxon>
        <taxon>Fusobacteriales</taxon>
        <taxon>Fusobacteriaceae</taxon>
        <taxon>Fusobacterium</taxon>
    </lineage>
</organism>
<evidence type="ECO:0000313" key="18">
    <source>
        <dbReference type="Proteomes" id="UP000249008"/>
    </source>
</evidence>
<dbReference type="PANTHER" id="PTHR14269">
    <property type="entry name" value="CDP-DIACYLGLYCEROL--GLYCEROL-3-PHOSPHATE 3-PHOSPHATIDYLTRANSFERASE-RELATED"/>
    <property type="match status" value="1"/>
</dbReference>
<evidence type="ECO:0000256" key="8">
    <source>
        <dbReference type="ARBA" id="ARBA00022692"/>
    </source>
</evidence>
<dbReference type="GO" id="GO:0016020">
    <property type="term" value="C:membrane"/>
    <property type="evidence" value="ECO:0007669"/>
    <property type="project" value="InterPro"/>
</dbReference>
<sequence>MVKRKYIAPNAITAAGLFLGYLSITASIKGEFIRAIVFIILAMVCDGLDGKTARKLDAFSEFGKEFDSFCDAVSFGLAPSLLVYSILTQKIAASPFIVPVSFLYALCGVMRLVKFNIITVASSEKGDFSGMPIPSAASMVCSYFLFCYMVNKHLGIDLFNIDALMAITVIAAVLMVSTMKFKTPDKAFPFIPKKFAGAFIILVVVTLPISLFIVTYAYVLINIMSHVTKRFFGSENPADDNDEIEEIIEVMEEEDPEEKDSEEENK</sequence>
<evidence type="ECO:0000256" key="14">
    <source>
        <dbReference type="ARBA" id="ARBA00032361"/>
    </source>
</evidence>
<keyword evidence="10" id="KW-0443">Lipid metabolism</keyword>
<dbReference type="EC" id="2.7.8.8" evidence="4"/>
<evidence type="ECO:0000256" key="9">
    <source>
        <dbReference type="ARBA" id="ARBA00022989"/>
    </source>
</evidence>
<evidence type="ECO:0000256" key="4">
    <source>
        <dbReference type="ARBA" id="ARBA00013174"/>
    </source>
</evidence>
<dbReference type="InterPro" id="IPR048254">
    <property type="entry name" value="CDP_ALCOHOL_P_TRANSF_CS"/>
</dbReference>
<keyword evidence="7 15" id="KW-0808">Transferase</keyword>
<protein>
    <recommendedName>
        <fullName evidence="5">CDP-diacylglycerol--serine O-phosphatidyltransferase</fullName>
        <ecNumber evidence="4">2.7.8.8</ecNumber>
    </recommendedName>
    <alternativeName>
        <fullName evidence="14">Phosphatidylserine synthase</fullName>
    </alternativeName>
</protein>
<comment type="catalytic activity">
    <reaction evidence="1">
        <text>a CDP-1,2-diacyl-sn-glycerol + L-serine = a 1,2-diacyl-sn-glycero-3-phospho-L-serine + CMP + H(+)</text>
        <dbReference type="Rhea" id="RHEA:16913"/>
        <dbReference type="ChEBI" id="CHEBI:15378"/>
        <dbReference type="ChEBI" id="CHEBI:33384"/>
        <dbReference type="ChEBI" id="CHEBI:57262"/>
        <dbReference type="ChEBI" id="CHEBI:58332"/>
        <dbReference type="ChEBI" id="CHEBI:60377"/>
        <dbReference type="EC" id="2.7.8.8"/>
    </reaction>
</comment>
<accession>A0AAX1TP14</accession>
<evidence type="ECO:0000256" key="5">
    <source>
        <dbReference type="ARBA" id="ARBA00017171"/>
    </source>
</evidence>
<reference evidence="17 18" key="1">
    <citation type="submission" date="2018-06" db="EMBL/GenBank/DDBJ databases">
        <authorList>
            <consortium name="Pathogen Informatics"/>
            <person name="Doyle S."/>
        </authorList>
    </citation>
    <scope>NUCLEOTIDE SEQUENCE [LARGE SCALE GENOMIC DNA]</scope>
    <source>
        <strain evidence="17 18">NCTC12112</strain>
    </source>
</reference>
<evidence type="ECO:0000256" key="12">
    <source>
        <dbReference type="ARBA" id="ARBA00023209"/>
    </source>
</evidence>
<dbReference type="EMBL" id="LS483487">
    <property type="protein sequence ID" value="SQJ09698.1"/>
    <property type="molecule type" value="Genomic_DNA"/>
</dbReference>
<feature type="transmembrane region" description="Helical" evidence="16">
    <location>
        <begin position="133"/>
        <end position="151"/>
    </location>
</feature>
<feature type="transmembrane region" description="Helical" evidence="16">
    <location>
        <begin position="32"/>
        <end position="48"/>
    </location>
</feature>
<proteinExistence type="inferred from homology"/>
<dbReference type="InterPro" id="IPR043130">
    <property type="entry name" value="CDP-OH_PTrfase_TM_dom"/>
</dbReference>
<evidence type="ECO:0000256" key="6">
    <source>
        <dbReference type="ARBA" id="ARBA00022516"/>
    </source>
</evidence>
<comment type="subcellular location">
    <subcellularLocation>
        <location evidence="2">Endomembrane system</location>
        <topology evidence="2">Multi-pass membrane protein</topology>
    </subcellularLocation>
</comment>
<dbReference type="PROSITE" id="PS00379">
    <property type="entry name" value="CDP_ALCOHOL_P_TRANSF"/>
    <property type="match status" value="1"/>
</dbReference>
<evidence type="ECO:0000256" key="16">
    <source>
        <dbReference type="SAM" id="Phobius"/>
    </source>
</evidence>
<dbReference type="PANTHER" id="PTHR14269:SF61">
    <property type="entry name" value="CDP-DIACYLGLYCEROL--SERINE O-PHOSPHATIDYLTRANSFERASE"/>
    <property type="match status" value="1"/>
</dbReference>
<evidence type="ECO:0000256" key="2">
    <source>
        <dbReference type="ARBA" id="ARBA00004127"/>
    </source>
</evidence>
<evidence type="ECO:0000313" key="17">
    <source>
        <dbReference type="EMBL" id="SQJ09698.1"/>
    </source>
</evidence>
<dbReference type="RefSeq" id="WP_005981271.1">
    <property type="nucleotide sequence ID" value="NZ_BAABXY010000001.1"/>
</dbReference>
<dbReference type="InterPro" id="IPR000462">
    <property type="entry name" value="CDP-OH_P_trans"/>
</dbReference>
<feature type="transmembrane region" description="Helical" evidence="16">
    <location>
        <begin position="7"/>
        <end position="26"/>
    </location>
</feature>
<comment type="similarity">
    <text evidence="3 15">Belongs to the CDP-alcohol phosphatidyltransferase class-I family.</text>
</comment>
<keyword evidence="12" id="KW-0594">Phospholipid biosynthesis</keyword>
<evidence type="ECO:0000256" key="10">
    <source>
        <dbReference type="ARBA" id="ARBA00023098"/>
    </source>
</evidence>
<feature type="transmembrane region" description="Helical" evidence="16">
    <location>
        <begin position="93"/>
        <end position="113"/>
    </location>
</feature>
<dbReference type="NCBIfam" id="TIGR00473">
    <property type="entry name" value="pssA"/>
    <property type="match status" value="1"/>
</dbReference>
<dbReference type="InterPro" id="IPR050324">
    <property type="entry name" value="CDP-alcohol_PTase-I"/>
</dbReference>
<keyword evidence="9 16" id="KW-1133">Transmembrane helix</keyword>
<gene>
    <name evidence="17" type="ORF">NCTC12112_02347</name>
</gene>
<dbReference type="KEGG" id="ful:C4N20_02325"/>
<keyword evidence="6" id="KW-0444">Lipid biosynthesis</keyword>
<evidence type="ECO:0000256" key="1">
    <source>
        <dbReference type="ARBA" id="ARBA00000287"/>
    </source>
</evidence>
<name>A0AAX1TP14_9FUSO</name>
<dbReference type="AlphaFoldDB" id="A0AAX1TP14"/>
<evidence type="ECO:0000256" key="3">
    <source>
        <dbReference type="ARBA" id="ARBA00010441"/>
    </source>
</evidence>
<dbReference type="GO" id="GO:0008654">
    <property type="term" value="P:phospholipid biosynthetic process"/>
    <property type="evidence" value="ECO:0007669"/>
    <property type="project" value="UniProtKB-KW"/>
</dbReference>
<feature type="transmembrane region" description="Helical" evidence="16">
    <location>
        <begin position="163"/>
        <end position="183"/>
    </location>
</feature>
<dbReference type="Pfam" id="PF01066">
    <property type="entry name" value="CDP-OH_P_transf"/>
    <property type="match status" value="1"/>
</dbReference>
<evidence type="ECO:0000256" key="15">
    <source>
        <dbReference type="RuleBase" id="RU003750"/>
    </source>
</evidence>
<feature type="transmembrane region" description="Helical" evidence="16">
    <location>
        <begin position="195"/>
        <end position="221"/>
    </location>
</feature>
<dbReference type="GO" id="GO:0012505">
    <property type="term" value="C:endomembrane system"/>
    <property type="evidence" value="ECO:0007669"/>
    <property type="project" value="UniProtKB-SubCell"/>
</dbReference>
<evidence type="ECO:0000256" key="7">
    <source>
        <dbReference type="ARBA" id="ARBA00022679"/>
    </source>
</evidence>
<evidence type="ECO:0000256" key="13">
    <source>
        <dbReference type="ARBA" id="ARBA00023264"/>
    </source>
</evidence>
<dbReference type="Proteomes" id="UP000249008">
    <property type="component" value="Chromosome 1"/>
</dbReference>
<dbReference type="GeneID" id="78453628"/>
<evidence type="ECO:0000256" key="11">
    <source>
        <dbReference type="ARBA" id="ARBA00023136"/>
    </source>
</evidence>